<keyword evidence="5 8" id="KW-0812">Transmembrane</keyword>
<keyword evidence="12" id="KW-1267">Proteomics identification</keyword>
<reference evidence="10" key="2">
    <citation type="submission" date="2019-07" db="EMBL/GenBank/DDBJ databases">
        <authorList>
            <person name="Seetharam A."/>
            <person name="Woodhouse M."/>
            <person name="Cannon E."/>
        </authorList>
    </citation>
    <scope>NUCLEOTIDE SEQUENCE [LARGE SCALE GENOMIC DNA]</scope>
    <source>
        <strain evidence="10">cv. B73</strain>
    </source>
</reference>
<protein>
    <recommendedName>
        <fullName evidence="8">CASP-like protein</fullName>
    </recommendedName>
</protein>
<evidence type="ECO:0000256" key="2">
    <source>
        <dbReference type="ARBA" id="ARBA00007651"/>
    </source>
</evidence>
<reference evidence="10" key="3">
    <citation type="submission" date="2021-05" db="UniProtKB">
        <authorList>
            <consortium name="EnsemblPlants"/>
        </authorList>
    </citation>
    <scope>IDENTIFICATION</scope>
    <source>
        <strain evidence="10">cv. B73</strain>
    </source>
</reference>
<keyword evidence="6 8" id="KW-1133">Transmembrane helix</keyword>
<dbReference type="PANTHER" id="PTHR33573:SF65">
    <property type="entry name" value="CASP-LIKE PROTEIN"/>
    <property type="match status" value="1"/>
</dbReference>
<evidence type="ECO:0000313" key="11">
    <source>
        <dbReference type="Proteomes" id="UP000007305"/>
    </source>
</evidence>
<keyword evidence="7 8" id="KW-0472">Membrane</keyword>
<keyword evidence="4 8" id="KW-1003">Cell membrane</keyword>
<comment type="subunit">
    <text evidence="3 8">Homodimer and heterodimers.</text>
</comment>
<dbReference type="InterPro" id="IPR006702">
    <property type="entry name" value="CASP_dom"/>
</dbReference>
<evidence type="ECO:0000256" key="8">
    <source>
        <dbReference type="RuleBase" id="RU361233"/>
    </source>
</evidence>
<evidence type="ECO:0000256" key="3">
    <source>
        <dbReference type="ARBA" id="ARBA00011489"/>
    </source>
</evidence>
<dbReference type="AlphaFoldDB" id="A0A804U8E4"/>
<feature type="transmembrane region" description="Helical" evidence="8">
    <location>
        <begin position="101"/>
        <end position="125"/>
    </location>
</feature>
<evidence type="ECO:0000313" key="10">
    <source>
        <dbReference type="EnsemblPlants" id="Zm00001eb244450_P001"/>
    </source>
</evidence>
<sequence>MALSRKAWIAAGIGARLLMIAALAVSVPLTVHNHTKRDYGSDDFYKLQSYSYVIRSIEQGAPPAVLYAVAVAVIAMAAGVLQIPVSVYLLCMSKRVTPSALILDISLCADVVVTVLLASGVGAGFGATNDALRYVHHVRWDDAGVKDDLVDYYNKATVPVVFLLLGTVLSMAATVVSARLRARATDDHTDF</sequence>
<dbReference type="Gramene" id="Zm00001eb244450_T001">
    <property type="protein sequence ID" value="Zm00001eb244450_P001"/>
    <property type="gene ID" value="Zm00001eb244450"/>
</dbReference>
<proteinExistence type="evidence at protein level"/>
<comment type="caution">
    <text evidence="8">Lacks conserved residue(s) required for the propagation of feature annotation.</text>
</comment>
<feature type="transmembrane region" description="Helical" evidence="8">
    <location>
        <begin position="156"/>
        <end position="176"/>
    </location>
</feature>
<evidence type="ECO:0000256" key="4">
    <source>
        <dbReference type="ARBA" id="ARBA00022475"/>
    </source>
</evidence>
<comment type="similarity">
    <text evidence="2 8">Belongs to the Casparian strip membrane proteins (CASP) family.</text>
</comment>
<comment type="subcellular location">
    <subcellularLocation>
        <location evidence="1 8">Cell membrane</location>
        <topology evidence="1 8">Multi-pass membrane protein</topology>
    </subcellularLocation>
</comment>
<name>A0A804U8E4_MAIZE</name>
<evidence type="ECO:0000256" key="6">
    <source>
        <dbReference type="ARBA" id="ARBA00022989"/>
    </source>
</evidence>
<dbReference type="Proteomes" id="UP000007305">
    <property type="component" value="Chromosome 5"/>
</dbReference>
<dbReference type="GO" id="GO:0005886">
    <property type="term" value="C:plasma membrane"/>
    <property type="evidence" value="ECO:0007669"/>
    <property type="project" value="UniProtKB-SubCell"/>
</dbReference>
<dbReference type="InParanoid" id="A0A804U8E4"/>
<dbReference type="PANTHER" id="PTHR33573">
    <property type="entry name" value="CASP-LIKE PROTEIN 4A4"/>
    <property type="match status" value="1"/>
</dbReference>
<feature type="transmembrane region" description="Helical" evidence="8">
    <location>
        <begin position="65"/>
        <end position="89"/>
    </location>
</feature>
<feature type="domain" description="Casparian strip membrane protein" evidence="9">
    <location>
        <begin position="63"/>
        <end position="161"/>
    </location>
</feature>
<dbReference type="Pfam" id="PF04535">
    <property type="entry name" value="CASP_dom"/>
    <property type="match status" value="1"/>
</dbReference>
<evidence type="ECO:0000256" key="1">
    <source>
        <dbReference type="ARBA" id="ARBA00004651"/>
    </source>
</evidence>
<accession>A0A804U8E4</accession>
<evidence type="ECO:0007829" key="12">
    <source>
        <dbReference type="PeptideAtlas" id="A0A804U8E4"/>
    </source>
</evidence>
<dbReference type="EnsemblPlants" id="Zm00001eb244450_T001">
    <property type="protein sequence ID" value="Zm00001eb244450_P001"/>
    <property type="gene ID" value="Zm00001eb244450"/>
</dbReference>
<reference evidence="11" key="1">
    <citation type="journal article" date="2009" name="Science">
        <title>The B73 maize genome: complexity, diversity, and dynamics.</title>
        <authorList>
            <person name="Schnable P.S."/>
            <person name="Ware D."/>
            <person name="Fulton R.S."/>
            <person name="Stein J.C."/>
            <person name="Wei F."/>
            <person name="Pasternak S."/>
            <person name="Liang C."/>
            <person name="Zhang J."/>
            <person name="Fulton L."/>
            <person name="Graves T.A."/>
            <person name="Minx P."/>
            <person name="Reily A.D."/>
            <person name="Courtney L."/>
            <person name="Kruchowski S.S."/>
            <person name="Tomlinson C."/>
            <person name="Strong C."/>
            <person name="Delehaunty K."/>
            <person name="Fronick C."/>
            <person name="Courtney B."/>
            <person name="Rock S.M."/>
            <person name="Belter E."/>
            <person name="Du F."/>
            <person name="Kim K."/>
            <person name="Abbott R.M."/>
            <person name="Cotton M."/>
            <person name="Levy A."/>
            <person name="Marchetto P."/>
            <person name="Ochoa K."/>
            <person name="Jackson S.M."/>
            <person name="Gillam B."/>
            <person name="Chen W."/>
            <person name="Yan L."/>
            <person name="Higginbotham J."/>
            <person name="Cardenas M."/>
            <person name="Waligorski J."/>
            <person name="Applebaum E."/>
            <person name="Phelps L."/>
            <person name="Falcone J."/>
            <person name="Kanchi K."/>
            <person name="Thane T."/>
            <person name="Scimone A."/>
            <person name="Thane N."/>
            <person name="Henke J."/>
            <person name="Wang T."/>
            <person name="Ruppert J."/>
            <person name="Shah N."/>
            <person name="Rotter K."/>
            <person name="Hodges J."/>
            <person name="Ingenthron E."/>
            <person name="Cordes M."/>
            <person name="Kohlberg S."/>
            <person name="Sgro J."/>
            <person name="Delgado B."/>
            <person name="Mead K."/>
            <person name="Chinwalla A."/>
            <person name="Leonard S."/>
            <person name="Crouse K."/>
            <person name="Collura K."/>
            <person name="Kudrna D."/>
            <person name="Currie J."/>
            <person name="He R."/>
            <person name="Angelova A."/>
            <person name="Rajasekar S."/>
            <person name="Mueller T."/>
            <person name="Lomeli R."/>
            <person name="Scara G."/>
            <person name="Ko A."/>
            <person name="Delaney K."/>
            <person name="Wissotski M."/>
            <person name="Lopez G."/>
            <person name="Campos D."/>
            <person name="Braidotti M."/>
            <person name="Ashley E."/>
            <person name="Golser W."/>
            <person name="Kim H."/>
            <person name="Lee S."/>
            <person name="Lin J."/>
            <person name="Dujmic Z."/>
            <person name="Kim W."/>
            <person name="Talag J."/>
            <person name="Zuccolo A."/>
            <person name="Fan C."/>
            <person name="Sebastian A."/>
            <person name="Kramer M."/>
            <person name="Spiegel L."/>
            <person name="Nascimento L."/>
            <person name="Zutavern T."/>
            <person name="Miller B."/>
            <person name="Ambroise C."/>
            <person name="Muller S."/>
            <person name="Spooner W."/>
            <person name="Narechania A."/>
            <person name="Ren L."/>
            <person name="Wei S."/>
            <person name="Kumari S."/>
            <person name="Faga B."/>
            <person name="Levy M.J."/>
            <person name="McMahan L."/>
            <person name="Van Buren P."/>
            <person name="Vaughn M.W."/>
            <person name="Ying K."/>
            <person name="Yeh C.-T."/>
            <person name="Emrich S.J."/>
            <person name="Jia Y."/>
            <person name="Kalyanaraman A."/>
            <person name="Hsia A.-P."/>
            <person name="Barbazuk W.B."/>
            <person name="Baucom R.S."/>
            <person name="Brutnell T.P."/>
            <person name="Carpita N.C."/>
            <person name="Chaparro C."/>
            <person name="Chia J.-M."/>
            <person name="Deragon J.-M."/>
            <person name="Estill J.C."/>
            <person name="Fu Y."/>
            <person name="Jeddeloh J.A."/>
            <person name="Han Y."/>
            <person name="Lee H."/>
            <person name="Li P."/>
            <person name="Lisch D.R."/>
            <person name="Liu S."/>
            <person name="Liu Z."/>
            <person name="Nagel D.H."/>
            <person name="McCann M.C."/>
            <person name="SanMiguel P."/>
            <person name="Myers A.M."/>
            <person name="Nettleton D."/>
            <person name="Nguyen J."/>
            <person name="Penning B.W."/>
            <person name="Ponnala L."/>
            <person name="Schneider K.L."/>
            <person name="Schwartz D.C."/>
            <person name="Sharma A."/>
            <person name="Soderlund C."/>
            <person name="Springer N.M."/>
            <person name="Sun Q."/>
            <person name="Wang H."/>
            <person name="Waterman M."/>
            <person name="Westerman R."/>
            <person name="Wolfgruber T.K."/>
            <person name="Yang L."/>
            <person name="Yu Y."/>
            <person name="Zhang L."/>
            <person name="Zhou S."/>
            <person name="Zhu Q."/>
            <person name="Bennetzen J.L."/>
            <person name="Dawe R.K."/>
            <person name="Jiang J."/>
            <person name="Jiang N."/>
            <person name="Presting G.G."/>
            <person name="Wessler S.R."/>
            <person name="Aluru S."/>
            <person name="Martienssen R.A."/>
            <person name="Clifton S.W."/>
            <person name="McCombie W.R."/>
            <person name="Wing R.A."/>
            <person name="Wilson R.K."/>
        </authorList>
    </citation>
    <scope>NUCLEOTIDE SEQUENCE [LARGE SCALE GENOMIC DNA]</scope>
    <source>
        <strain evidence="11">cv. B73</strain>
    </source>
</reference>
<evidence type="ECO:0000256" key="5">
    <source>
        <dbReference type="ARBA" id="ARBA00022692"/>
    </source>
</evidence>
<organism evidence="10 11">
    <name type="scientific">Zea mays</name>
    <name type="common">Maize</name>
    <dbReference type="NCBI Taxonomy" id="4577"/>
    <lineage>
        <taxon>Eukaryota</taxon>
        <taxon>Viridiplantae</taxon>
        <taxon>Streptophyta</taxon>
        <taxon>Embryophyta</taxon>
        <taxon>Tracheophyta</taxon>
        <taxon>Spermatophyta</taxon>
        <taxon>Magnoliopsida</taxon>
        <taxon>Liliopsida</taxon>
        <taxon>Poales</taxon>
        <taxon>Poaceae</taxon>
        <taxon>PACMAD clade</taxon>
        <taxon>Panicoideae</taxon>
        <taxon>Andropogonodae</taxon>
        <taxon>Andropogoneae</taxon>
        <taxon>Tripsacinae</taxon>
        <taxon>Zea</taxon>
    </lineage>
</organism>
<evidence type="ECO:0000256" key="7">
    <source>
        <dbReference type="ARBA" id="ARBA00023136"/>
    </source>
</evidence>
<evidence type="ECO:0000259" key="9">
    <source>
        <dbReference type="Pfam" id="PF04535"/>
    </source>
</evidence>
<keyword evidence="11" id="KW-1185">Reference proteome</keyword>